<evidence type="ECO:0000313" key="5">
    <source>
        <dbReference type="Proteomes" id="UP000233551"/>
    </source>
</evidence>
<feature type="region of interest" description="Disordered" evidence="1">
    <location>
        <begin position="189"/>
        <end position="235"/>
    </location>
</feature>
<dbReference type="Proteomes" id="UP000197138">
    <property type="component" value="Unassembled WGS sequence"/>
</dbReference>
<dbReference type="EMBL" id="PGOL01000797">
    <property type="protein sequence ID" value="PKI64706.1"/>
    <property type="molecule type" value="Genomic_DNA"/>
</dbReference>
<protein>
    <submittedName>
        <fullName evidence="2">Uncharacterized protein</fullName>
    </submittedName>
</protein>
<proteinExistence type="predicted"/>
<dbReference type="EMBL" id="MTKT01003978">
    <property type="protein sequence ID" value="OWM72854.1"/>
    <property type="molecule type" value="Genomic_DNA"/>
</dbReference>
<evidence type="ECO:0000313" key="2">
    <source>
        <dbReference type="EMBL" id="OWM72854.1"/>
    </source>
</evidence>
<evidence type="ECO:0000256" key="1">
    <source>
        <dbReference type="SAM" id="MobiDB-lite"/>
    </source>
</evidence>
<accession>A0A218WJ36</accession>
<dbReference type="Proteomes" id="UP000233551">
    <property type="component" value="Unassembled WGS sequence"/>
</dbReference>
<keyword evidence="5" id="KW-1185">Reference proteome</keyword>
<name>A0A218WJ36_PUNGR</name>
<feature type="compositionally biased region" description="Pro residues" evidence="1">
    <location>
        <begin position="208"/>
        <end position="228"/>
    </location>
</feature>
<organism evidence="2 4">
    <name type="scientific">Punica granatum</name>
    <name type="common">Pomegranate</name>
    <dbReference type="NCBI Taxonomy" id="22663"/>
    <lineage>
        <taxon>Eukaryota</taxon>
        <taxon>Viridiplantae</taxon>
        <taxon>Streptophyta</taxon>
        <taxon>Embryophyta</taxon>
        <taxon>Tracheophyta</taxon>
        <taxon>Spermatophyta</taxon>
        <taxon>Magnoliopsida</taxon>
        <taxon>eudicotyledons</taxon>
        <taxon>Gunneridae</taxon>
        <taxon>Pentapetalae</taxon>
        <taxon>rosids</taxon>
        <taxon>malvids</taxon>
        <taxon>Myrtales</taxon>
        <taxon>Lythraceae</taxon>
        <taxon>Punica</taxon>
    </lineage>
</organism>
<evidence type="ECO:0000313" key="4">
    <source>
        <dbReference type="Proteomes" id="UP000197138"/>
    </source>
</evidence>
<reference evidence="3 5" key="3">
    <citation type="submission" date="2017-11" db="EMBL/GenBank/DDBJ databases">
        <title>De-novo sequencing of pomegranate (Punica granatum L.) genome.</title>
        <authorList>
            <person name="Akparov Z."/>
            <person name="Amiraslanov A."/>
            <person name="Hajiyeva S."/>
            <person name="Abbasov M."/>
            <person name="Kaur K."/>
            <person name="Hamwieh A."/>
            <person name="Solovyev V."/>
            <person name="Salamov A."/>
            <person name="Braich B."/>
            <person name="Kosarev P."/>
            <person name="Mahmoud A."/>
            <person name="Hajiyev E."/>
            <person name="Babayeva S."/>
            <person name="Izzatullayeva V."/>
            <person name="Mammadov A."/>
            <person name="Mammadov A."/>
            <person name="Sharifova S."/>
            <person name="Ojaghi J."/>
            <person name="Eynullazada K."/>
            <person name="Bayramov B."/>
            <person name="Abdulazimova A."/>
            <person name="Shahmuradov I."/>
        </authorList>
    </citation>
    <scope>NUCLEOTIDE SEQUENCE [LARGE SCALE GENOMIC DNA]</scope>
    <source>
        <strain evidence="3">AG2017</strain>
        <strain evidence="5">cv. AG2017</strain>
        <tissue evidence="3">Leaf</tissue>
    </source>
</reference>
<sequence>MTSQIHGVNKNHFSSSPFVNSFSATKHFYLSPKPPTSPSLKFLERHFITSAPLATIKVTIVVAATTNMNPNSSSIMEPHNIHSPSLKQKLKSSLKLPSCFVPHNDEPSVPPEYATPRLVRTTSGMGSSRAGQDHIAPDYHFKDRAKHFISSRLGGGPPRHRRRHSSADFHYDAASYSLNFDDGGIHEGNDCSHDDVPPLRNFSSRLPASPPPRTMPIKSPPPKSPPGMHPRALCL</sequence>
<dbReference type="AlphaFoldDB" id="A0A218WJ36"/>
<dbReference type="STRING" id="22663.A0A218WJ36"/>
<dbReference type="PANTHER" id="PTHR33168">
    <property type="entry name" value="STRESS INDUCED PROTEIN-RELATED"/>
    <property type="match status" value="1"/>
</dbReference>
<reference evidence="2" key="2">
    <citation type="submission" date="2017-06" db="EMBL/GenBank/DDBJ databases">
        <title>The pomegranate genome and the genomics of punicalagin biosynthesis.</title>
        <authorList>
            <person name="Xu C."/>
        </authorList>
    </citation>
    <scope>NUCLEOTIDE SEQUENCE [LARGE SCALE GENOMIC DNA]</scope>
    <source>
        <tissue evidence="2">Fresh leaf</tissue>
    </source>
</reference>
<comment type="caution">
    <text evidence="2">The sequence shown here is derived from an EMBL/GenBank/DDBJ whole genome shotgun (WGS) entry which is preliminary data.</text>
</comment>
<reference evidence="4" key="1">
    <citation type="journal article" date="2017" name="Plant J.">
        <title>The pomegranate (Punica granatum L.) genome and the genomics of punicalagin biosynthesis.</title>
        <authorList>
            <person name="Qin G."/>
            <person name="Xu C."/>
            <person name="Ming R."/>
            <person name="Tang H."/>
            <person name="Guyot R."/>
            <person name="Kramer E.M."/>
            <person name="Hu Y."/>
            <person name="Yi X."/>
            <person name="Qi Y."/>
            <person name="Xu X."/>
            <person name="Gao Z."/>
            <person name="Pan H."/>
            <person name="Jian J."/>
            <person name="Tian Y."/>
            <person name="Yue Z."/>
            <person name="Xu Y."/>
        </authorList>
    </citation>
    <scope>NUCLEOTIDE SEQUENCE [LARGE SCALE GENOMIC DNA]</scope>
    <source>
        <strain evidence="4">cv. Dabenzi</strain>
    </source>
</reference>
<evidence type="ECO:0000313" key="3">
    <source>
        <dbReference type="EMBL" id="PKI64706.1"/>
    </source>
</evidence>
<gene>
    <name evidence="2" type="ORF">CDL15_Pgr021160</name>
    <name evidence="3" type="ORF">CRG98_014922</name>
</gene>